<gene>
    <name evidence="1" type="ORF">HPB49_008710</name>
</gene>
<dbReference type="EMBL" id="CM023479">
    <property type="protein sequence ID" value="KAH7974036.1"/>
    <property type="molecule type" value="Genomic_DNA"/>
</dbReference>
<comment type="caution">
    <text evidence="1">The sequence shown here is derived from an EMBL/GenBank/DDBJ whole genome shotgun (WGS) entry which is preliminary data.</text>
</comment>
<accession>A0ACB8DNT1</accession>
<organism evidence="1 2">
    <name type="scientific">Dermacentor silvarum</name>
    <name type="common">Tick</name>
    <dbReference type="NCBI Taxonomy" id="543639"/>
    <lineage>
        <taxon>Eukaryota</taxon>
        <taxon>Metazoa</taxon>
        <taxon>Ecdysozoa</taxon>
        <taxon>Arthropoda</taxon>
        <taxon>Chelicerata</taxon>
        <taxon>Arachnida</taxon>
        <taxon>Acari</taxon>
        <taxon>Parasitiformes</taxon>
        <taxon>Ixodida</taxon>
        <taxon>Ixodoidea</taxon>
        <taxon>Ixodidae</taxon>
        <taxon>Rhipicephalinae</taxon>
        <taxon>Dermacentor</taxon>
    </lineage>
</organism>
<evidence type="ECO:0000313" key="2">
    <source>
        <dbReference type="Proteomes" id="UP000821865"/>
    </source>
</evidence>
<keyword evidence="2" id="KW-1185">Reference proteome</keyword>
<proteinExistence type="predicted"/>
<dbReference type="Proteomes" id="UP000821865">
    <property type="component" value="Chromosome 10"/>
</dbReference>
<sequence>MFVIPLEALDAAPMSARHQRKWYAGVVEQPIRLNNTASIQNTSYAATPASPQLKNARNTSRRRTWCDADENSLATMSGRKGASHHHSSRTSNAFQLSPVKGTHAFKNWTHRPHPAPEAVPEPEGDPDPEGGERPEGGESASIPEAVLGPTAAPGPVPDP</sequence>
<protein>
    <submittedName>
        <fullName evidence="1">Uncharacterized protein</fullName>
    </submittedName>
</protein>
<name>A0ACB8DNT1_DERSI</name>
<reference evidence="1" key="1">
    <citation type="submission" date="2020-05" db="EMBL/GenBank/DDBJ databases">
        <title>Large-scale comparative analyses of tick genomes elucidate their genetic diversity and vector capacities.</title>
        <authorList>
            <person name="Jia N."/>
            <person name="Wang J."/>
            <person name="Shi W."/>
            <person name="Du L."/>
            <person name="Sun Y."/>
            <person name="Zhan W."/>
            <person name="Jiang J."/>
            <person name="Wang Q."/>
            <person name="Zhang B."/>
            <person name="Ji P."/>
            <person name="Sakyi L.B."/>
            <person name="Cui X."/>
            <person name="Yuan T."/>
            <person name="Jiang B."/>
            <person name="Yang W."/>
            <person name="Lam T.T.-Y."/>
            <person name="Chang Q."/>
            <person name="Ding S."/>
            <person name="Wang X."/>
            <person name="Zhu J."/>
            <person name="Ruan X."/>
            <person name="Zhao L."/>
            <person name="Wei J."/>
            <person name="Que T."/>
            <person name="Du C."/>
            <person name="Cheng J."/>
            <person name="Dai P."/>
            <person name="Han X."/>
            <person name="Huang E."/>
            <person name="Gao Y."/>
            <person name="Liu J."/>
            <person name="Shao H."/>
            <person name="Ye R."/>
            <person name="Li L."/>
            <person name="Wei W."/>
            <person name="Wang X."/>
            <person name="Wang C."/>
            <person name="Yang T."/>
            <person name="Huo Q."/>
            <person name="Li W."/>
            <person name="Guo W."/>
            <person name="Chen H."/>
            <person name="Zhou L."/>
            <person name="Ni X."/>
            <person name="Tian J."/>
            <person name="Zhou Y."/>
            <person name="Sheng Y."/>
            <person name="Liu T."/>
            <person name="Pan Y."/>
            <person name="Xia L."/>
            <person name="Li J."/>
            <person name="Zhao F."/>
            <person name="Cao W."/>
        </authorList>
    </citation>
    <scope>NUCLEOTIDE SEQUENCE</scope>
    <source>
        <strain evidence="1">Dsil-2018</strain>
    </source>
</reference>
<evidence type="ECO:0000313" key="1">
    <source>
        <dbReference type="EMBL" id="KAH7974036.1"/>
    </source>
</evidence>